<organism evidence="1 2">
    <name type="scientific">Curtobacterium luteum</name>
    <dbReference type="NCBI Taxonomy" id="33881"/>
    <lineage>
        <taxon>Bacteria</taxon>
        <taxon>Bacillati</taxon>
        <taxon>Actinomycetota</taxon>
        <taxon>Actinomycetes</taxon>
        <taxon>Micrococcales</taxon>
        <taxon>Microbacteriaceae</taxon>
        <taxon>Curtobacterium</taxon>
    </lineage>
</organism>
<evidence type="ECO:0000313" key="2">
    <source>
        <dbReference type="Proteomes" id="UP000078252"/>
    </source>
</evidence>
<dbReference type="Gene3D" id="3.20.20.80">
    <property type="entry name" value="Glycosidases"/>
    <property type="match status" value="1"/>
</dbReference>
<proteinExistence type="predicted"/>
<comment type="caution">
    <text evidence="1">The sequence shown here is derived from an EMBL/GenBank/DDBJ whole genome shotgun (WGS) entry which is preliminary data.</text>
</comment>
<protein>
    <submittedName>
        <fullName evidence="1">Uncharacterized protein</fullName>
    </submittedName>
</protein>
<dbReference type="InterPro" id="IPR017853">
    <property type="entry name" value="GH"/>
</dbReference>
<evidence type="ECO:0000313" key="1">
    <source>
        <dbReference type="EMBL" id="KTR06657.1"/>
    </source>
</evidence>
<accession>A0A175RT23</accession>
<sequence>MASAGTVNARVLAGKATLSLDVLGYYTNGSSGSGTGVDVSWPQGPACTAIPTDQSFGVVGVNGSLANTTNPCLAQQLAWAKGSAGGTAQPKAQVYSLFTNPGAAKASVWPSSNTLPGGPTVSVPTQYTNGKCTAQSGAQSTWKTTTACSYVYGYTRAYEAANTRGVTNPGQYRWWLDVETGLSYVSDTAQNRAALEGMIAALRASGVATIGLYSTTSQFATIMGTVPSGSPIRPLPSWIALGTARLDQAQAACSGKSLAAGKIAMTQYVTAYGSGKIDRDWSCN</sequence>
<reference evidence="1 2" key="1">
    <citation type="journal article" date="2016" name="Front. Microbiol.">
        <title>Genomic Resource of Rice Seed Associated Bacteria.</title>
        <authorList>
            <person name="Midha S."/>
            <person name="Bansal K."/>
            <person name="Sharma S."/>
            <person name="Kumar N."/>
            <person name="Patil P.P."/>
            <person name="Chaudhry V."/>
            <person name="Patil P.B."/>
        </authorList>
    </citation>
    <scope>NUCLEOTIDE SEQUENCE [LARGE SCALE GENOMIC DNA]</scope>
    <source>
        <strain evidence="1 2">NS184</strain>
    </source>
</reference>
<dbReference type="STRING" id="33881.NS184_08765"/>
<gene>
    <name evidence="1" type="ORF">NS184_08765</name>
</gene>
<dbReference type="Proteomes" id="UP000078252">
    <property type="component" value="Unassembled WGS sequence"/>
</dbReference>
<dbReference type="PATRIC" id="fig|33881.3.peg.2082"/>
<dbReference type="AlphaFoldDB" id="A0A175RT23"/>
<dbReference type="EMBL" id="LDQC01000046">
    <property type="protein sequence ID" value="KTR06657.1"/>
    <property type="molecule type" value="Genomic_DNA"/>
</dbReference>
<name>A0A175RT23_9MICO</name>
<dbReference type="SUPFAM" id="SSF51445">
    <property type="entry name" value="(Trans)glycosidases"/>
    <property type="match status" value="1"/>
</dbReference>